<feature type="compositionally biased region" description="Polar residues" evidence="2">
    <location>
        <begin position="974"/>
        <end position="992"/>
    </location>
</feature>
<protein>
    <submittedName>
        <fullName evidence="3">Uncharacterized protein</fullName>
    </submittedName>
</protein>
<accession>A0A553IBP2</accession>
<feature type="region of interest" description="Disordered" evidence="2">
    <location>
        <begin position="1541"/>
        <end position="1560"/>
    </location>
</feature>
<feature type="compositionally biased region" description="Low complexity" evidence="2">
    <location>
        <begin position="962"/>
        <end position="973"/>
    </location>
</feature>
<comment type="caution">
    <text evidence="3">The sequence shown here is derived from an EMBL/GenBank/DDBJ whole genome shotgun (WGS) entry which is preliminary data.</text>
</comment>
<evidence type="ECO:0000313" key="4">
    <source>
        <dbReference type="Proteomes" id="UP000319160"/>
    </source>
</evidence>
<feature type="region of interest" description="Disordered" evidence="2">
    <location>
        <begin position="192"/>
        <end position="222"/>
    </location>
</feature>
<dbReference type="STRING" id="2512241.A0A553IBP2"/>
<keyword evidence="1" id="KW-0175">Coiled coil</keyword>
<dbReference type="EMBL" id="VFLP01000005">
    <property type="protein sequence ID" value="TRX97618.1"/>
    <property type="molecule type" value="Genomic_DNA"/>
</dbReference>
<dbReference type="OrthoDB" id="4777437at2759"/>
<evidence type="ECO:0000313" key="3">
    <source>
        <dbReference type="EMBL" id="TRX97618.1"/>
    </source>
</evidence>
<feature type="region of interest" description="Disordered" evidence="2">
    <location>
        <begin position="1422"/>
        <end position="1518"/>
    </location>
</feature>
<evidence type="ECO:0000256" key="1">
    <source>
        <dbReference type="SAM" id="Coils"/>
    </source>
</evidence>
<name>A0A553IBP2_9PEZI</name>
<dbReference type="Proteomes" id="UP000319160">
    <property type="component" value="Unassembled WGS sequence"/>
</dbReference>
<feature type="compositionally biased region" description="Pro residues" evidence="2">
    <location>
        <begin position="1475"/>
        <end position="1493"/>
    </location>
</feature>
<feature type="coiled-coil region" evidence="1">
    <location>
        <begin position="1088"/>
        <end position="1153"/>
    </location>
</feature>
<evidence type="ECO:0000256" key="2">
    <source>
        <dbReference type="SAM" id="MobiDB-lite"/>
    </source>
</evidence>
<feature type="compositionally biased region" description="Basic and acidic residues" evidence="2">
    <location>
        <begin position="700"/>
        <end position="713"/>
    </location>
</feature>
<feature type="compositionally biased region" description="Polar residues" evidence="2">
    <location>
        <begin position="1381"/>
        <end position="1397"/>
    </location>
</feature>
<feature type="region of interest" description="Disordered" evidence="2">
    <location>
        <begin position="1380"/>
        <end position="1410"/>
    </location>
</feature>
<proteinExistence type="predicted"/>
<reference evidence="4" key="1">
    <citation type="submission" date="2019-06" db="EMBL/GenBank/DDBJ databases">
        <title>Draft genome sequence of the griseofulvin-producing fungus Xylaria cubensis strain G536.</title>
        <authorList>
            <person name="Mead M.E."/>
            <person name="Raja H.A."/>
            <person name="Steenwyk J.L."/>
            <person name="Knowles S.L."/>
            <person name="Oberlies N.H."/>
            <person name="Rokas A."/>
        </authorList>
    </citation>
    <scope>NUCLEOTIDE SEQUENCE [LARGE SCALE GENOMIC DNA]</scope>
    <source>
        <strain evidence="4">G536</strain>
    </source>
</reference>
<feature type="region of interest" description="Disordered" evidence="2">
    <location>
        <begin position="917"/>
        <end position="1007"/>
    </location>
</feature>
<keyword evidence="4" id="KW-1185">Reference proteome</keyword>
<sequence>MASDPSSTENNDLKFVEYLGSVDIAEKEEALREFLDTHNELSNGEPVSPRVFQGLVDQHFEPVNEARTYITQELDTTWSLHAIIIEEDDQEAKELKSMENSGVTARQKYDDLLKRLIDIIIEAAPRVNWNKSKKQKQEIAKWIENKHFHFDGLVNDSNNSLMRKELETVRAALAQAKIELPVIPEAFIKAKKGTSTDGSAKRPPSDDASGNSGPAAKKLKQETTSGQWWGPYKSKLNCSDEFFEVIRQFKAYLVNPKDEPGTREYRLQMTRFLRRALDEVDLRDKLNQLLLMKEFQFRSPGHRSGDSTMLISPCANEREYRLGQPGWYAYNDFKKILGGGLDPQELLNEDLAPSTAIVQGMVALAESQRQSQRREVSIRGGGSSSKVADNYIYDYPFKESPVYVTKRIAIREGMAHRFRDPFDLWKELLEDAELPKGTFLQRVHEQRPPMFDPDRVGKTTSSKLKDGIGKVPLSSEWEQIIDETDIGYLDQWARSCEDIVDNVQGVVYNFLYENYDKIDSDEPTLLEPGGQNKPSARYAKTLTDKDFVKPILYAFRARAYQIMRYYIAWRYYLIGTSELSELLEQEKILYRVWDEHEDLYMNWENNKWFELSNPLEKRSLENRYSGRELLRLRWKQEVQMIDEALENLKHDPKYYNDPAKNEAEGKVIPAAEPEPYDPQHDVNEILAFLEPLIKASGSKNGKEPPKKASKSEVTDLTGTGEAMDVDKDEGTGGNNNTSGNANDSMDVDNEWDVDPWTNPGGLVNVDKGADATTSKPKDTSGALEYLRRTRDAYDKELNEIRSKNDRLDPLDPGNRAIIHSNNINIMAKNQMIWSLDTEIHNLNRAVDPLAEKSHGRGAEHKWSLPPEDYYYKYTKRIPKQPAVPLGITSFGRGPLPGEHPLPGHPRVFIGGCAGFGKDPGYEGDDEPEFKGGALFGPPPPGDSGGNSGGNSGGAATTGKPASGGNASAGKSGATQPANQSGNSTTNMGNSKSDAMVETSAGASAAPAPDQAVLHKLRAYLWNKGAAEVTIREMTRIRNRGKALSAAQETTLEASKKMKKDNLERFKKLRSGLDAQTQAQADLMEQEERDRTLAHVKQVEEAADKAEKNQKEATRAPLPIPQVQTTALPQEQVLKEAEEVEREVFAEYRNAREKYEHALNKTARVQKPAFQAKTEEEEALKYLIEWVLYYRIAKASKKAQVTWNEPVESSLELQQRLDSLTQNWLEWRDEYEWGIYKGDLRHMNDQWVLEGIELIFQALKSVNINPGVSWWWEMHDSFWASRAKTLERKRQIWIWAILRQLNIWLSQIDPPVEPFLETPPDPPSEWDEPTPSKEELIRQEYIRLDIPWKNSFLAPEPQEEGEQQQQQQEQPESAIIDLKSSLPKTPSAKSNKQTMITPSPTPGVELETPQIVEQVPPTPKTAVIPLPLTPVSMPKKQPSLTLGRKRDSLTPTPTPAQKQKQPPPVLVLTQDRLPSTPTPTPTPVKLPNQPPYVPELPTLMSPLPPPTPTPAATSGGQTLDAWPDFKELLQATWSSIIAHEALKQKDGNTSGVPGPDRSLWPKPVHVSSGNYYCL</sequence>
<feature type="compositionally biased region" description="Gly residues" evidence="2">
    <location>
        <begin position="942"/>
        <end position="952"/>
    </location>
</feature>
<feature type="region of interest" description="Disordered" evidence="2">
    <location>
        <begin position="696"/>
        <end position="780"/>
    </location>
</feature>
<organism evidence="3 4">
    <name type="scientific">Xylaria flabelliformis</name>
    <dbReference type="NCBI Taxonomy" id="2512241"/>
    <lineage>
        <taxon>Eukaryota</taxon>
        <taxon>Fungi</taxon>
        <taxon>Dikarya</taxon>
        <taxon>Ascomycota</taxon>
        <taxon>Pezizomycotina</taxon>
        <taxon>Sordariomycetes</taxon>
        <taxon>Xylariomycetidae</taxon>
        <taxon>Xylariales</taxon>
        <taxon>Xylariaceae</taxon>
        <taxon>Xylaria</taxon>
    </lineage>
</organism>
<gene>
    <name evidence="3" type="ORF">FHL15_001373</name>
</gene>